<dbReference type="GO" id="GO:0005737">
    <property type="term" value="C:cytoplasm"/>
    <property type="evidence" value="ECO:0007669"/>
    <property type="project" value="TreeGrafter"/>
</dbReference>
<evidence type="ECO:0000313" key="4">
    <source>
        <dbReference type="Proteomes" id="UP000028922"/>
    </source>
</evidence>
<evidence type="ECO:0000313" key="3">
    <source>
        <dbReference type="EMBL" id="KFF41340.1"/>
    </source>
</evidence>
<keyword evidence="1" id="KW-0560">Oxidoreductase</keyword>
<dbReference type="Gene3D" id="3.50.50.60">
    <property type="entry name" value="FAD/NAD(P)-binding domain"/>
    <property type="match status" value="1"/>
</dbReference>
<gene>
    <name evidence="3" type="ORF">ucyna2_00864</name>
</gene>
<dbReference type="PATRIC" id="fig|1527444.3.peg.820"/>
<dbReference type="SUPFAM" id="SSF54373">
    <property type="entry name" value="FAD-linked reductases, C-terminal domain"/>
    <property type="match status" value="1"/>
</dbReference>
<dbReference type="AlphaFoldDB" id="A0A086CGM6"/>
<dbReference type="PANTHER" id="PTHR13847">
    <property type="entry name" value="SARCOSINE DEHYDROGENASE-RELATED"/>
    <property type="match status" value="1"/>
</dbReference>
<sequence length="375" mass="41586">MPRILIIGAGIIGSAIAYELSLINGIEVTLIDKKSPASSSTKGALGVLMGVASYKTKGSKWELCKRSLKRYETLIPELEKLTQKIMPVNYQGVLSLHYVDDYLEKWKDLIKIRNSSGYFLETWEKDTLLKRCPHIKDDKITGAIYSPQDFQINPVEITKALVAGASLNGVNCLFDTKVQVISPSSNYNSSHDLICYHKTSKQTLKADYIVISAGLGSNKLVNKLQTVVKIKPVIGQAMQIDLDTPLVDTNFLPVITGKDVNVIPINPKRYWVGSTVEFPHKTGELLTQSKFLEQIKKQAFAICPDFKNGSITKIWSGKRPRPDGETAPIIQKIPHYSNILLATGHYRNGVLLAPATALTIKDKILEDLSIKSSNY</sequence>
<comment type="caution">
    <text evidence="3">The sequence shown here is derived from an EMBL/GenBank/DDBJ whole genome shotgun (WGS) entry which is preliminary data.</text>
</comment>
<organism evidence="3 4">
    <name type="scientific">Candidatus Atelocyanobacterium thalassa isolate SIO64986</name>
    <dbReference type="NCBI Taxonomy" id="1527444"/>
    <lineage>
        <taxon>Bacteria</taxon>
        <taxon>Bacillati</taxon>
        <taxon>Cyanobacteriota</taxon>
        <taxon>Cyanophyceae</taxon>
        <taxon>Oscillatoriophycideae</taxon>
        <taxon>Chroococcales</taxon>
        <taxon>Aphanothecaceae</taxon>
        <taxon>Candidatus Atelocyanobacterium</taxon>
        <taxon>Candidatus Atelocyanobacterium thalassae</taxon>
    </lineage>
</organism>
<evidence type="ECO:0000259" key="2">
    <source>
        <dbReference type="Pfam" id="PF01266"/>
    </source>
</evidence>
<dbReference type="SUPFAM" id="SSF51905">
    <property type="entry name" value="FAD/NAD(P)-binding domain"/>
    <property type="match status" value="1"/>
</dbReference>
<dbReference type="InterPro" id="IPR036188">
    <property type="entry name" value="FAD/NAD-bd_sf"/>
</dbReference>
<name>A0A086CGM6_9CHRO</name>
<evidence type="ECO:0000256" key="1">
    <source>
        <dbReference type="ARBA" id="ARBA00023002"/>
    </source>
</evidence>
<dbReference type="Pfam" id="PF01266">
    <property type="entry name" value="DAO"/>
    <property type="match status" value="1"/>
</dbReference>
<dbReference type="Gene3D" id="3.30.9.10">
    <property type="entry name" value="D-Amino Acid Oxidase, subunit A, domain 2"/>
    <property type="match status" value="1"/>
</dbReference>
<dbReference type="eggNOG" id="COG0665">
    <property type="taxonomic scope" value="Bacteria"/>
</dbReference>
<dbReference type="GO" id="GO:0016491">
    <property type="term" value="F:oxidoreductase activity"/>
    <property type="evidence" value="ECO:0007669"/>
    <property type="project" value="UniProtKB-KW"/>
</dbReference>
<dbReference type="InterPro" id="IPR006076">
    <property type="entry name" value="FAD-dep_OxRdtase"/>
</dbReference>
<feature type="domain" description="FAD dependent oxidoreductase" evidence="2">
    <location>
        <begin position="3"/>
        <end position="359"/>
    </location>
</feature>
<dbReference type="STRING" id="1527444.ucyna2_00864"/>
<proteinExistence type="predicted"/>
<accession>A0A086CGM6</accession>
<reference evidence="3 4" key="1">
    <citation type="submission" date="2014-08" db="EMBL/GenBank/DDBJ databases">
        <title>Comparative genomics reveals surprising divergence of two closely related strains of uncultivated UCYN-A cyanobacteria.</title>
        <authorList>
            <person name="Bombar D."/>
            <person name="Heller P."/>
            <person name="Sanchez-Baracaldo P."/>
            <person name="Carter B.J."/>
            <person name="Zert J.P."/>
        </authorList>
    </citation>
    <scope>NUCLEOTIDE SEQUENCE [LARGE SCALE GENOMIC DNA]</scope>
</reference>
<protein>
    <submittedName>
        <fullName evidence="3">Glycine/D-amino acid oxidase, deaminating</fullName>
    </submittedName>
</protein>
<dbReference type="Proteomes" id="UP000028922">
    <property type="component" value="Unassembled WGS sequence"/>
</dbReference>
<dbReference type="EMBL" id="JPSP01000009">
    <property type="protein sequence ID" value="KFF41340.1"/>
    <property type="molecule type" value="Genomic_DNA"/>
</dbReference>
<dbReference type="PANTHER" id="PTHR13847:SF289">
    <property type="entry name" value="GLYCINE OXIDASE"/>
    <property type="match status" value="1"/>
</dbReference>